<dbReference type="PANTHER" id="PTHR35385:SF2">
    <property type="entry name" value="PROTEIN B, PUTATIVE-RELATED"/>
    <property type="match status" value="1"/>
</dbReference>
<accession>A0AAD9C565</accession>
<dbReference type="AlphaFoldDB" id="A0AAD9C565"/>
<keyword evidence="1" id="KW-0863">Zinc-finger</keyword>
<evidence type="ECO:0000256" key="2">
    <source>
        <dbReference type="SAM" id="MobiDB-lite"/>
    </source>
</evidence>
<evidence type="ECO:0000313" key="5">
    <source>
        <dbReference type="Proteomes" id="UP001228049"/>
    </source>
</evidence>
<dbReference type="EMBL" id="JASDAP010000011">
    <property type="protein sequence ID" value="KAK1894669.1"/>
    <property type="molecule type" value="Genomic_DNA"/>
</dbReference>
<dbReference type="InterPro" id="IPR007527">
    <property type="entry name" value="Znf_SWIM"/>
</dbReference>
<gene>
    <name evidence="4" type="ORF">KUDE01_020127</name>
</gene>
<protein>
    <submittedName>
        <fullName evidence="4">Hyaluronidase-4</fullName>
    </submittedName>
</protein>
<proteinExistence type="predicted"/>
<reference evidence="4" key="1">
    <citation type="submission" date="2023-04" db="EMBL/GenBank/DDBJ databases">
        <title>Chromosome-level genome of Chaenocephalus aceratus.</title>
        <authorList>
            <person name="Park H."/>
        </authorList>
    </citation>
    <scope>NUCLEOTIDE SEQUENCE</scope>
    <source>
        <strain evidence="4">DE</strain>
        <tissue evidence="4">Muscle</tissue>
    </source>
</reference>
<keyword evidence="5" id="KW-1185">Reference proteome</keyword>
<evidence type="ECO:0000313" key="4">
    <source>
        <dbReference type="EMBL" id="KAK1894669.1"/>
    </source>
</evidence>
<dbReference type="PROSITE" id="PS50966">
    <property type="entry name" value="ZF_SWIM"/>
    <property type="match status" value="1"/>
</dbReference>
<evidence type="ECO:0000259" key="3">
    <source>
        <dbReference type="PROSITE" id="PS50966"/>
    </source>
</evidence>
<dbReference type="Proteomes" id="UP001228049">
    <property type="component" value="Unassembled WGS sequence"/>
</dbReference>
<dbReference type="PANTHER" id="PTHR35385">
    <property type="entry name" value="PROTEIN B, PUTATIVE-RELATED-RELATED"/>
    <property type="match status" value="1"/>
</dbReference>
<feature type="domain" description="SWIM-type" evidence="3">
    <location>
        <begin position="146"/>
        <end position="177"/>
    </location>
</feature>
<evidence type="ECO:0000256" key="1">
    <source>
        <dbReference type="PROSITE-ProRule" id="PRU00325"/>
    </source>
</evidence>
<keyword evidence="1" id="KW-0862">Zinc</keyword>
<dbReference type="GO" id="GO:0008270">
    <property type="term" value="F:zinc ion binding"/>
    <property type="evidence" value="ECO:0007669"/>
    <property type="project" value="UniProtKB-KW"/>
</dbReference>
<keyword evidence="1" id="KW-0479">Metal-binding</keyword>
<comment type="caution">
    <text evidence="4">The sequence shown here is derived from an EMBL/GenBank/DDBJ whole genome shotgun (WGS) entry which is preliminary data.</text>
</comment>
<dbReference type="Pfam" id="PF04434">
    <property type="entry name" value="SWIM"/>
    <property type="match status" value="1"/>
</dbReference>
<organism evidence="4 5">
    <name type="scientific">Dissostichus eleginoides</name>
    <name type="common">Patagonian toothfish</name>
    <name type="synonym">Dissostichus amissus</name>
    <dbReference type="NCBI Taxonomy" id="100907"/>
    <lineage>
        <taxon>Eukaryota</taxon>
        <taxon>Metazoa</taxon>
        <taxon>Chordata</taxon>
        <taxon>Craniata</taxon>
        <taxon>Vertebrata</taxon>
        <taxon>Euteleostomi</taxon>
        <taxon>Actinopterygii</taxon>
        <taxon>Neopterygii</taxon>
        <taxon>Teleostei</taxon>
        <taxon>Neoteleostei</taxon>
        <taxon>Acanthomorphata</taxon>
        <taxon>Eupercaria</taxon>
        <taxon>Perciformes</taxon>
        <taxon>Notothenioidei</taxon>
        <taxon>Nototheniidae</taxon>
        <taxon>Dissostichus</taxon>
    </lineage>
</organism>
<feature type="region of interest" description="Disordered" evidence="2">
    <location>
        <begin position="441"/>
        <end position="461"/>
    </location>
</feature>
<sequence length="702" mass="79296">MLYCQEIGSVDRLYSEARGHPVAASYEKFLRYLDRLYARRECWALSYRGSFLTRGNNTNNFAEAAMRVLKDKILQRTKAFNLPQLFDLLTSRLETYYEARIVDVALGRWESFQRAKFLPQDGNIAASHIQQIEDKKFVVKGSTQTYDVDMDLELCSCPAGQTGAPCKHQAAVMKITQLFVSLFSTINPEMRAELMKLTSAGVLTEQAQPSRSVTGDRPQEDIASDDVSLVDNMMEEMKSRCQDPHFTAGLLAIAKQYNVLRSNPSKLLSAFHSFGKSGSLTSKRAAILRRAARRQGPMIGCQPTAVARRKSGAGSRRRLFSGRPPTQEPVLLNGLTDLLKKKIPEVFDELQTNGILTEKTRLKLVKVCISDLVERHGFYPSNTEKVVLAKNLITIFPQLKVQVGGYGECFEHLYDPASHSGFLEMRLRNIRRKLEEVQRRYRRHKRSRDVGPSSVQDEGDDSDIKECINLMKKLRPSAENISSIKSAMQKTFTSRRSWISKHSPTINQIFQEYPRFLDIPSLLDTEFEKIFDGKGDLFIRRWEASIMPKLKAVAAKGKGDVTALIEGMENQTDDENCYTMLVVLTHLLPPVAATRCSVKSAITKLMEFVPAGSSIDSLSMHPRIQDRPYSHILSALDIKGEDHSSLGCAVDKLFKLYWECNLAYPTPLSSVFSFFEHIYDLPTSTNWTAKVLDLISKLKSVN</sequence>
<name>A0AAD9C565_DISEL</name>